<dbReference type="Proteomes" id="UP000092024">
    <property type="component" value="Unassembled WGS sequence"/>
</dbReference>
<gene>
    <name evidence="2" type="ORF">A7K91_22380</name>
</gene>
<name>A0A1A5YPY7_9BACL</name>
<accession>A0A1A5YPY7</accession>
<dbReference type="AlphaFoldDB" id="A0A1A5YPY7"/>
<feature type="transmembrane region" description="Helical" evidence="1">
    <location>
        <begin position="61"/>
        <end position="81"/>
    </location>
</feature>
<evidence type="ECO:0000313" key="2">
    <source>
        <dbReference type="EMBL" id="OBR67628.1"/>
    </source>
</evidence>
<feature type="transmembrane region" description="Helical" evidence="1">
    <location>
        <begin position="36"/>
        <end position="54"/>
    </location>
</feature>
<reference evidence="2 3" key="1">
    <citation type="submission" date="2016-05" db="EMBL/GenBank/DDBJ databases">
        <title>Paenibacillus oryzae. sp. nov., isolated from the rice root.</title>
        <authorList>
            <person name="Zhang J."/>
            <person name="Zhang X."/>
        </authorList>
    </citation>
    <scope>NUCLEOTIDE SEQUENCE [LARGE SCALE GENOMIC DNA]</scope>
    <source>
        <strain evidence="2 3">1DrF-4</strain>
    </source>
</reference>
<evidence type="ECO:0000256" key="1">
    <source>
        <dbReference type="SAM" id="Phobius"/>
    </source>
</evidence>
<feature type="transmembrane region" description="Helical" evidence="1">
    <location>
        <begin position="7"/>
        <end position="30"/>
    </location>
</feature>
<organism evidence="2 3">
    <name type="scientific">Paenibacillus oryzae</name>
    <dbReference type="NCBI Taxonomy" id="1844972"/>
    <lineage>
        <taxon>Bacteria</taxon>
        <taxon>Bacillati</taxon>
        <taxon>Bacillota</taxon>
        <taxon>Bacilli</taxon>
        <taxon>Bacillales</taxon>
        <taxon>Paenibacillaceae</taxon>
        <taxon>Paenibacillus</taxon>
    </lineage>
</organism>
<keyword evidence="3" id="KW-1185">Reference proteome</keyword>
<keyword evidence="1" id="KW-1133">Transmembrane helix</keyword>
<sequence length="158" mass="17979">MKKRTLANVVCSLFFSIVLIINCVIAYQAAGINSELIVISFFAACMATYSNILLSRKKIIYHLSSLIGSLLLLIALIIITVNQMPRYTYNEATTMILHNLPENANVEAIHTKTKTMKSTKKLNYFLKRGYVINMQINNQKVSFFFNPINGTYMEINEQ</sequence>
<evidence type="ECO:0000313" key="3">
    <source>
        <dbReference type="Proteomes" id="UP000092024"/>
    </source>
</evidence>
<keyword evidence="1" id="KW-0812">Transmembrane</keyword>
<protein>
    <submittedName>
        <fullName evidence="2">Uncharacterized protein</fullName>
    </submittedName>
</protein>
<dbReference type="RefSeq" id="WP_068680482.1">
    <property type="nucleotide sequence ID" value="NZ_LYPA01000032.1"/>
</dbReference>
<keyword evidence="1" id="KW-0472">Membrane</keyword>
<proteinExistence type="predicted"/>
<dbReference type="EMBL" id="LYPA01000032">
    <property type="protein sequence ID" value="OBR67628.1"/>
    <property type="molecule type" value="Genomic_DNA"/>
</dbReference>
<comment type="caution">
    <text evidence="2">The sequence shown here is derived from an EMBL/GenBank/DDBJ whole genome shotgun (WGS) entry which is preliminary data.</text>
</comment>